<dbReference type="PANTHER" id="PTHR10963">
    <property type="entry name" value="GLYCOSYL HYDROLASE-RELATED"/>
    <property type="match status" value="1"/>
</dbReference>
<proteinExistence type="predicted"/>
<dbReference type="SUPFAM" id="SSF49899">
    <property type="entry name" value="Concanavalin A-like lectins/glucanases"/>
    <property type="match status" value="1"/>
</dbReference>
<dbReference type="EMBL" id="RJSE01000008">
    <property type="protein sequence ID" value="RNL61227.1"/>
    <property type="molecule type" value="Genomic_DNA"/>
</dbReference>
<evidence type="ECO:0000313" key="4">
    <source>
        <dbReference type="Proteomes" id="UP000267128"/>
    </source>
</evidence>
<evidence type="ECO:0000256" key="1">
    <source>
        <dbReference type="SAM" id="SignalP"/>
    </source>
</evidence>
<sequence length="372" mass="40213">MKYVIALVVGLAGTLVLSAPAEAQQVRGLTVAMHHVGKSVVVSGKVKGHARKVRIEQRKSGRWVVVRKVAVRKGAFRVSLRAPARTQLRAAAAGRVSRTVVVKATAAKVAPAAKVAFDGCGPLLRKADGSTWSCTFSDEFNGSDLDRSVWTPQTAFAMGTQASHACYADDPSTVNVSGGSLNLSVRKVRTPVSCTFAALSGPTSYVSGGVMSYRTFGQQYGRYEARIKNTATKYPGLHEAFWLWPDDRVASKTVWPYAGEIDISETYSSYPTLSIPFLHYSADAYGPLPGINTAWNCYAPRGQWNTYAMEWTAKKVQIFVNGKSCLTNTSGDAAFAKPYIMMLTQGLGAAGNVYDGRAPLGTMNVDYVRVWK</sequence>
<dbReference type="Proteomes" id="UP000267128">
    <property type="component" value="Unassembled WGS sequence"/>
</dbReference>
<dbReference type="OrthoDB" id="3250776at2"/>
<protein>
    <submittedName>
        <fullName evidence="3">Glycoside hydrolase family 16 protein</fullName>
    </submittedName>
</protein>
<keyword evidence="3" id="KW-0378">Hydrolase</keyword>
<dbReference type="RefSeq" id="WP_123228939.1">
    <property type="nucleotide sequence ID" value="NZ_RJSE01000008.1"/>
</dbReference>
<dbReference type="InterPro" id="IPR050546">
    <property type="entry name" value="Glycosyl_Hydrlase_16"/>
</dbReference>
<dbReference type="PROSITE" id="PS51762">
    <property type="entry name" value="GH16_2"/>
    <property type="match status" value="1"/>
</dbReference>
<feature type="chain" id="PRO_5038895769" evidence="1">
    <location>
        <begin position="24"/>
        <end position="372"/>
    </location>
</feature>
<keyword evidence="4" id="KW-1185">Reference proteome</keyword>
<gene>
    <name evidence="3" type="ORF">EFK50_17825</name>
</gene>
<keyword evidence="1" id="KW-0732">Signal</keyword>
<feature type="signal peptide" evidence="1">
    <location>
        <begin position="1"/>
        <end position="23"/>
    </location>
</feature>
<dbReference type="Gene3D" id="2.60.120.200">
    <property type="match status" value="1"/>
</dbReference>
<feature type="domain" description="GH16" evidence="2">
    <location>
        <begin position="130"/>
        <end position="372"/>
    </location>
</feature>
<dbReference type="InterPro" id="IPR013320">
    <property type="entry name" value="ConA-like_dom_sf"/>
</dbReference>
<reference evidence="3 4" key="1">
    <citation type="submission" date="2018-11" db="EMBL/GenBank/DDBJ databases">
        <authorList>
            <person name="Li F."/>
        </authorList>
    </citation>
    <scope>NUCLEOTIDE SEQUENCE [LARGE SCALE GENOMIC DNA]</scope>
    <source>
        <strain evidence="3 4">Gsoil 097</strain>
    </source>
</reference>
<evidence type="ECO:0000313" key="3">
    <source>
        <dbReference type="EMBL" id="RNL61227.1"/>
    </source>
</evidence>
<accession>A0A3N0CCP5</accession>
<dbReference type="CDD" id="cd08023">
    <property type="entry name" value="GH16_laminarinase_like"/>
    <property type="match status" value="1"/>
</dbReference>
<dbReference type="GO" id="GO:0004553">
    <property type="term" value="F:hydrolase activity, hydrolyzing O-glycosyl compounds"/>
    <property type="evidence" value="ECO:0007669"/>
    <property type="project" value="InterPro"/>
</dbReference>
<dbReference type="InterPro" id="IPR000757">
    <property type="entry name" value="Beta-glucanase-like"/>
</dbReference>
<dbReference type="AlphaFoldDB" id="A0A3N0CCP5"/>
<dbReference type="Pfam" id="PF00722">
    <property type="entry name" value="Glyco_hydro_16"/>
    <property type="match status" value="1"/>
</dbReference>
<dbReference type="PANTHER" id="PTHR10963:SF60">
    <property type="entry name" value="GRAM-NEGATIVE BACTERIA-BINDING PROTEIN 1-RELATED"/>
    <property type="match status" value="1"/>
</dbReference>
<name>A0A3N0CCP5_9ACTN</name>
<organism evidence="3 4">
    <name type="scientific">Nocardioides marmoriginsengisoli</name>
    <dbReference type="NCBI Taxonomy" id="661483"/>
    <lineage>
        <taxon>Bacteria</taxon>
        <taxon>Bacillati</taxon>
        <taxon>Actinomycetota</taxon>
        <taxon>Actinomycetes</taxon>
        <taxon>Propionibacteriales</taxon>
        <taxon>Nocardioidaceae</taxon>
        <taxon>Nocardioides</taxon>
    </lineage>
</organism>
<evidence type="ECO:0000259" key="2">
    <source>
        <dbReference type="PROSITE" id="PS51762"/>
    </source>
</evidence>
<comment type="caution">
    <text evidence="3">The sequence shown here is derived from an EMBL/GenBank/DDBJ whole genome shotgun (WGS) entry which is preliminary data.</text>
</comment>
<dbReference type="GO" id="GO:0005975">
    <property type="term" value="P:carbohydrate metabolic process"/>
    <property type="evidence" value="ECO:0007669"/>
    <property type="project" value="InterPro"/>
</dbReference>